<keyword evidence="3 6" id="KW-0238">DNA-binding</keyword>
<dbReference type="Pfam" id="PF13424">
    <property type="entry name" value="TPR_12"/>
    <property type="match status" value="1"/>
</dbReference>
<dbReference type="SMART" id="SM01043">
    <property type="entry name" value="BTAD"/>
    <property type="match status" value="1"/>
</dbReference>
<dbReference type="GO" id="GO:0003677">
    <property type="term" value="F:DNA binding"/>
    <property type="evidence" value="ECO:0007669"/>
    <property type="project" value="UniProtKB-UniRule"/>
</dbReference>
<evidence type="ECO:0000256" key="2">
    <source>
        <dbReference type="ARBA" id="ARBA00023015"/>
    </source>
</evidence>
<evidence type="ECO:0000259" key="8">
    <source>
        <dbReference type="PROSITE" id="PS51755"/>
    </source>
</evidence>
<evidence type="ECO:0000256" key="6">
    <source>
        <dbReference type="PROSITE-ProRule" id="PRU01091"/>
    </source>
</evidence>
<dbReference type="GO" id="GO:0006355">
    <property type="term" value="P:regulation of DNA-templated transcription"/>
    <property type="evidence" value="ECO:0007669"/>
    <property type="project" value="InterPro"/>
</dbReference>
<dbReference type="Gene3D" id="1.25.40.10">
    <property type="entry name" value="Tetratricopeptide repeat domain"/>
    <property type="match status" value="3"/>
</dbReference>
<dbReference type="PRINTS" id="PR00364">
    <property type="entry name" value="DISEASERSIST"/>
</dbReference>
<keyword evidence="2" id="KW-0805">Transcription regulation</keyword>
<dbReference type="Pfam" id="PF00486">
    <property type="entry name" value="Trans_reg_C"/>
    <property type="match status" value="1"/>
</dbReference>
<dbReference type="Gene3D" id="3.40.50.300">
    <property type="entry name" value="P-loop containing nucleotide triphosphate hydrolases"/>
    <property type="match status" value="1"/>
</dbReference>
<keyword evidence="10" id="KW-1185">Reference proteome</keyword>
<evidence type="ECO:0000256" key="7">
    <source>
        <dbReference type="SAM" id="MobiDB-lite"/>
    </source>
</evidence>
<dbReference type="SMART" id="SM00028">
    <property type="entry name" value="TPR"/>
    <property type="match status" value="6"/>
</dbReference>
<evidence type="ECO:0000313" key="10">
    <source>
        <dbReference type="Proteomes" id="UP000635606"/>
    </source>
</evidence>
<dbReference type="PANTHER" id="PTHR35807:SF1">
    <property type="entry name" value="TRANSCRIPTIONAL REGULATOR REDD"/>
    <property type="match status" value="1"/>
</dbReference>
<dbReference type="AlphaFoldDB" id="A0A8J3ZX42"/>
<feature type="DNA-binding region" description="OmpR/PhoB-type" evidence="6">
    <location>
        <begin position="1"/>
        <end position="94"/>
    </location>
</feature>
<accession>A0A8J3ZX42</accession>
<dbReference type="SUPFAM" id="SSF52540">
    <property type="entry name" value="P-loop containing nucleoside triphosphate hydrolases"/>
    <property type="match status" value="1"/>
</dbReference>
<dbReference type="CDD" id="cd15831">
    <property type="entry name" value="BTAD"/>
    <property type="match status" value="1"/>
</dbReference>
<dbReference type="GO" id="GO:0043531">
    <property type="term" value="F:ADP binding"/>
    <property type="evidence" value="ECO:0007669"/>
    <property type="project" value="InterPro"/>
</dbReference>
<evidence type="ECO:0000256" key="3">
    <source>
        <dbReference type="ARBA" id="ARBA00023125"/>
    </source>
</evidence>
<dbReference type="SUPFAM" id="SSF46894">
    <property type="entry name" value="C-terminal effector domain of the bipartite response regulators"/>
    <property type="match status" value="1"/>
</dbReference>
<reference evidence="9" key="1">
    <citation type="submission" date="2021-01" db="EMBL/GenBank/DDBJ databases">
        <title>Whole genome shotgun sequence of Virgisporangium ochraceum NBRC 16418.</title>
        <authorList>
            <person name="Komaki H."/>
            <person name="Tamura T."/>
        </authorList>
    </citation>
    <scope>NUCLEOTIDE SEQUENCE</scope>
    <source>
        <strain evidence="9">NBRC 16418</strain>
    </source>
</reference>
<keyword evidence="4" id="KW-0804">Transcription</keyword>
<evidence type="ECO:0000256" key="1">
    <source>
        <dbReference type="ARBA" id="ARBA00005820"/>
    </source>
</evidence>
<evidence type="ECO:0000256" key="5">
    <source>
        <dbReference type="PROSITE-ProRule" id="PRU00339"/>
    </source>
</evidence>
<gene>
    <name evidence="9" type="ORF">Voc01_049970</name>
</gene>
<dbReference type="Pfam" id="PF03704">
    <property type="entry name" value="BTAD"/>
    <property type="match status" value="1"/>
</dbReference>
<comment type="caution">
    <text evidence="9">The sequence shown here is derived from an EMBL/GenBank/DDBJ whole genome shotgun (WGS) entry which is preliminary data.</text>
</comment>
<dbReference type="InterPro" id="IPR001867">
    <property type="entry name" value="OmpR/PhoB-type_DNA-bd"/>
</dbReference>
<dbReference type="InterPro" id="IPR019734">
    <property type="entry name" value="TPR_rpt"/>
</dbReference>
<name>A0A8J3ZX42_9ACTN</name>
<dbReference type="SUPFAM" id="SSF48452">
    <property type="entry name" value="TPR-like"/>
    <property type="match status" value="3"/>
</dbReference>
<comment type="similarity">
    <text evidence="1">Belongs to the AfsR/DnrI/RedD regulatory family.</text>
</comment>
<feature type="repeat" description="TPR" evidence="5">
    <location>
        <begin position="767"/>
        <end position="800"/>
    </location>
</feature>
<protein>
    <submittedName>
        <fullName evidence="9">SARP family transcriptional regulator</fullName>
    </submittedName>
</protein>
<dbReference type="Proteomes" id="UP000635606">
    <property type="component" value="Unassembled WGS sequence"/>
</dbReference>
<dbReference type="SMART" id="SM00862">
    <property type="entry name" value="Trans_reg_C"/>
    <property type="match status" value="1"/>
</dbReference>
<dbReference type="PROSITE" id="PS50005">
    <property type="entry name" value="TPR"/>
    <property type="match status" value="1"/>
</dbReference>
<dbReference type="InterPro" id="IPR016032">
    <property type="entry name" value="Sig_transdc_resp-reg_C-effctor"/>
</dbReference>
<dbReference type="InterPro" id="IPR005158">
    <property type="entry name" value="BTAD"/>
</dbReference>
<proteinExistence type="inferred from homology"/>
<organism evidence="9 10">
    <name type="scientific">Virgisporangium ochraceum</name>
    <dbReference type="NCBI Taxonomy" id="65505"/>
    <lineage>
        <taxon>Bacteria</taxon>
        <taxon>Bacillati</taxon>
        <taxon>Actinomycetota</taxon>
        <taxon>Actinomycetes</taxon>
        <taxon>Micromonosporales</taxon>
        <taxon>Micromonosporaceae</taxon>
        <taxon>Virgisporangium</taxon>
    </lineage>
</organism>
<feature type="region of interest" description="Disordered" evidence="7">
    <location>
        <begin position="248"/>
        <end position="275"/>
    </location>
</feature>
<evidence type="ECO:0000256" key="4">
    <source>
        <dbReference type="ARBA" id="ARBA00023163"/>
    </source>
</evidence>
<sequence>MTGTVRFRLLGPMRIRDGTTWSPVSAGQQRVVLAVLLADAGAVVSTERLITELWGDAAPKEAQSTLRGYIMRLRRALGDASRLVTRGHGYELAATADEIDAVVFERRVVAGRRAVADGTPAVALEHLDAGLALWHGAALADVPASPTVTVWAARLGQSRISALEERAAALLALGRAGEVADDVGRLVTEHPLRERLWELYLRALRAGGRRAEALAAYQQARRALVDELGLEPGAALRDLQQQLLVEQSGAAPPDPPADPPAGPPVGPPVQPPVPLPSVPAQLPAAVAGFTGRDLPLKQLNALLPDGSGATPVLVLSTITGTAGIGKTALAVHWAHQVRDRFPDGQLYVNLHGYESGAPVRPIEVLSAFLPALGVVPDAVPATLEAAAALYRTLLADRRVLVVLDNARHPDQVRPLLPGGAGCLVLITSRDSLGSLVARDGATRLTLDVLTPGESRDLLETLLGRDRVSAEPEAAAALADLCGHLPLALRIAAANLDSISSYVAHLSAGDPLSALEPDGDPEAGVRAAFEHSYALLPPDTRAVFRLFGLVPGPDVSAPAMAAMASVPVAAAARALSRLAAAGLLDVVAPGRYGAHDLMRCFAARLAEAEAEAVDASDARDRLLEWYLRGADAAADLLYPMILRLPGGHADPELFATDLEASAWLDAERGNLVAAVRYAAAHGPRRCAWRLADSLRGFLYLRMNVADWEVVGSAALRAAEAEGDLAGQAAARLSLGMLYLMTGRYDDAIAGYTAARAACRDAGWKPGEAAALGNLGNVYLELDRLDEAADTYSGALEMHRRTGVVAGEAGQLANLALVQGVRGELRLAASNLAAALELHRTLGSRVSEGRNLANLADAYLRLGRLSEATAAVTEALAVHRELGDRRTESSTMCVLAGVHRDAGRLSEALDVARGAVARAEASGGRPYDRAEAVLALASVHKALGDADAAYAGYREGVTLAGGIGNRYLETVALVGLSEVASGAESLRRAREALAIARERGYRMLAGNALNALTAAEITMGRRERAFACATEALAVHAATGHRLGAARAHELAAETAPTPRERATHRRRAAALLTAILAT</sequence>
<dbReference type="Gene3D" id="1.10.10.10">
    <property type="entry name" value="Winged helix-like DNA-binding domain superfamily/Winged helix DNA-binding domain"/>
    <property type="match status" value="1"/>
</dbReference>
<dbReference type="InterPro" id="IPR011990">
    <property type="entry name" value="TPR-like_helical_dom_sf"/>
</dbReference>
<dbReference type="PROSITE" id="PS51755">
    <property type="entry name" value="OMPR_PHOB"/>
    <property type="match status" value="1"/>
</dbReference>
<keyword evidence="5" id="KW-0802">TPR repeat</keyword>
<dbReference type="InterPro" id="IPR051677">
    <property type="entry name" value="AfsR-DnrI-RedD_regulator"/>
</dbReference>
<dbReference type="GO" id="GO:0000160">
    <property type="term" value="P:phosphorelay signal transduction system"/>
    <property type="evidence" value="ECO:0007669"/>
    <property type="project" value="InterPro"/>
</dbReference>
<dbReference type="InterPro" id="IPR036388">
    <property type="entry name" value="WH-like_DNA-bd_sf"/>
</dbReference>
<dbReference type="InterPro" id="IPR027417">
    <property type="entry name" value="P-loop_NTPase"/>
</dbReference>
<dbReference type="RefSeq" id="WP_203929976.1">
    <property type="nucleotide sequence ID" value="NZ_BOPH01000072.1"/>
</dbReference>
<evidence type="ECO:0000313" key="9">
    <source>
        <dbReference type="EMBL" id="GIJ70080.1"/>
    </source>
</evidence>
<feature type="compositionally biased region" description="Pro residues" evidence="7">
    <location>
        <begin position="252"/>
        <end position="275"/>
    </location>
</feature>
<dbReference type="EMBL" id="BOPH01000072">
    <property type="protein sequence ID" value="GIJ70080.1"/>
    <property type="molecule type" value="Genomic_DNA"/>
</dbReference>
<feature type="domain" description="OmpR/PhoB-type" evidence="8">
    <location>
        <begin position="1"/>
        <end position="94"/>
    </location>
</feature>
<dbReference type="PANTHER" id="PTHR35807">
    <property type="entry name" value="TRANSCRIPTIONAL REGULATOR REDD-RELATED"/>
    <property type="match status" value="1"/>
</dbReference>